<feature type="active site" evidence="3">
    <location>
        <position position="248"/>
    </location>
</feature>
<reference evidence="6" key="1">
    <citation type="submission" date="2014-02" db="EMBL/GenBank/DDBJ databases">
        <authorList>
            <person name="Wei H.-L."/>
        </authorList>
    </citation>
    <scope>NUCLEOTIDE SEQUENCE</scope>
    <source>
        <strain evidence="6">J5</strain>
    </source>
</reference>
<comment type="similarity">
    <text evidence="1 4">Belongs to the aldehyde dehydrogenase family.</text>
</comment>
<dbReference type="Gene3D" id="3.40.309.10">
    <property type="entry name" value="Aldehyde Dehydrogenase, Chain A, domain 2"/>
    <property type="match status" value="1"/>
</dbReference>
<proteinExistence type="inferred from homology"/>
<evidence type="ECO:0000313" key="6">
    <source>
        <dbReference type="EMBL" id="AIW62979.1"/>
    </source>
</evidence>
<dbReference type="AlphaFoldDB" id="A0A0E3EL05"/>
<dbReference type="PANTHER" id="PTHR42804:SF1">
    <property type="entry name" value="ALDEHYDE DEHYDROGENASE-RELATED"/>
    <property type="match status" value="1"/>
</dbReference>
<dbReference type="FunFam" id="3.40.605.10:FF:000007">
    <property type="entry name" value="NAD/NADP-dependent betaine aldehyde dehydrogenase"/>
    <property type="match status" value="1"/>
</dbReference>
<dbReference type="InterPro" id="IPR016161">
    <property type="entry name" value="Ald_DH/histidinol_DH"/>
</dbReference>
<sequence length="476" mass="50656">MTMRDYRKFYINGEWIMPVGGEELEVINPATESIAGVITLGTADHVDLAVKSARLAFESWSRTSKEQRLELLEKVCQIFEARMEDIADAITEEMGAPFKQLARPLQAPSGLGHFLTAISVLRNYQFEECSGTTRVVREPVGVCGLITPWNWPMNQVAAKVAPALAAGCTVVLKPSEIAPFSAYLLAEILDEAGLPPGVFNLINGNGSGVGAPLAAHVDVDLISFTGSTTAGALVSKAAADSVKRVALELGGKSANIILDDADLASAVSHGVMTMMLNTGQSCNAPSRMLVPTSKLLEVERIAKKLCEEIIVGNPLDERTSLGPLASAVQYERVQVCIRNGLAEGAKLVCGGLGVPDGVRAGYYAKPTVFSNVANDMAIAQEEIFGPVLCIIPYTDDENAIAIANDSCFGLSGYVSSGSMARAREVANRLRTGSVHLNGAPLDFSAPFGGYKKSGNGREWGKYGFEEYLEIKSIMGC</sequence>
<name>A0A0E3EL05_PSEPU</name>
<dbReference type="InterPro" id="IPR016162">
    <property type="entry name" value="Ald_DH_N"/>
</dbReference>
<dbReference type="CDD" id="cd07138">
    <property type="entry name" value="ALDH_CddD_SSP0762"/>
    <property type="match status" value="1"/>
</dbReference>
<dbReference type="Pfam" id="PF00171">
    <property type="entry name" value="Aldedh"/>
    <property type="match status" value="1"/>
</dbReference>
<accession>A0A0E3EL05</accession>
<keyword evidence="2 4" id="KW-0560">Oxidoreductase</keyword>
<dbReference type="InterPro" id="IPR029510">
    <property type="entry name" value="Ald_DH_CS_GLU"/>
</dbReference>
<gene>
    <name evidence="6" type="primary">ndaD</name>
</gene>
<dbReference type="InterPro" id="IPR015590">
    <property type="entry name" value="Aldehyde_DH_dom"/>
</dbReference>
<dbReference type="InterPro" id="IPR016163">
    <property type="entry name" value="Ald_DH_C"/>
</dbReference>
<dbReference type="GO" id="GO:0016620">
    <property type="term" value="F:oxidoreductase activity, acting on the aldehyde or oxo group of donors, NAD or NADP as acceptor"/>
    <property type="evidence" value="ECO:0007669"/>
    <property type="project" value="InterPro"/>
</dbReference>
<dbReference type="PROSITE" id="PS00687">
    <property type="entry name" value="ALDEHYDE_DEHYDR_GLU"/>
    <property type="match status" value="1"/>
</dbReference>
<dbReference type="EMBL" id="KJ462515">
    <property type="protein sequence ID" value="AIW62979.1"/>
    <property type="molecule type" value="Genomic_DNA"/>
</dbReference>
<evidence type="ECO:0000256" key="3">
    <source>
        <dbReference type="PROSITE-ProRule" id="PRU10007"/>
    </source>
</evidence>
<evidence type="ECO:0000259" key="5">
    <source>
        <dbReference type="Pfam" id="PF00171"/>
    </source>
</evidence>
<protein>
    <submittedName>
        <fullName evidence="6">NdaD</fullName>
    </submittedName>
</protein>
<dbReference type="PANTHER" id="PTHR42804">
    <property type="entry name" value="ALDEHYDE DEHYDROGENASE"/>
    <property type="match status" value="1"/>
</dbReference>
<organism evidence="6">
    <name type="scientific">Pseudomonas putida</name>
    <name type="common">Arthrobacter siderocapsulatus</name>
    <dbReference type="NCBI Taxonomy" id="303"/>
    <lineage>
        <taxon>Bacteria</taxon>
        <taxon>Pseudomonadati</taxon>
        <taxon>Pseudomonadota</taxon>
        <taxon>Gammaproteobacteria</taxon>
        <taxon>Pseudomonadales</taxon>
        <taxon>Pseudomonadaceae</taxon>
        <taxon>Pseudomonas</taxon>
    </lineage>
</organism>
<evidence type="ECO:0000256" key="4">
    <source>
        <dbReference type="RuleBase" id="RU003345"/>
    </source>
</evidence>
<feature type="domain" description="Aldehyde dehydrogenase" evidence="5">
    <location>
        <begin position="15"/>
        <end position="473"/>
    </location>
</feature>
<dbReference type="SUPFAM" id="SSF53720">
    <property type="entry name" value="ALDH-like"/>
    <property type="match status" value="1"/>
</dbReference>
<dbReference type="Gene3D" id="3.40.605.10">
    <property type="entry name" value="Aldehyde Dehydrogenase, Chain A, domain 1"/>
    <property type="match status" value="1"/>
</dbReference>
<evidence type="ECO:0000256" key="2">
    <source>
        <dbReference type="ARBA" id="ARBA00023002"/>
    </source>
</evidence>
<evidence type="ECO:0000256" key="1">
    <source>
        <dbReference type="ARBA" id="ARBA00009986"/>
    </source>
</evidence>
<reference evidence="6" key="2">
    <citation type="journal article" date="2015" name="Appl. Microbiol. Biotechnol.">
        <title>Genome-wide investigation of the genes involved in nicotine metabolism in Pseudomonas putida J5 by Tn5 transposon mutagenesis.</title>
        <authorList>
            <person name="Xia Z."/>
            <person name="Zhang W."/>
            <person name="Lei L."/>
            <person name="Liu X."/>
            <person name="Wei H.L."/>
        </authorList>
    </citation>
    <scope>NUCLEOTIDE SEQUENCE</scope>
    <source>
        <strain evidence="6">J5</strain>
    </source>
</reference>